<dbReference type="SUPFAM" id="SSF48452">
    <property type="entry name" value="TPR-like"/>
    <property type="match status" value="1"/>
</dbReference>
<dbReference type="Proteomes" id="UP000199656">
    <property type="component" value="Unassembled WGS sequence"/>
</dbReference>
<gene>
    <name evidence="2" type="ORF">SAMN05660909_00326</name>
</gene>
<dbReference type="Gene3D" id="1.25.40.390">
    <property type="match status" value="1"/>
</dbReference>
<protein>
    <submittedName>
        <fullName evidence="2">Starch-binding associating with outer membrane</fullName>
    </submittedName>
</protein>
<sequence length="472" mass="53059">MRKLISYIGLMAAVISGAGCKKYLETLPDNRTVISTPKQVSQLLTSAYPHGSYMLFCEAMSDNVEDKGNAGINVDPQTFLINIQAYKYQDVENVNQDSPVAYWDSAYAAIAVANQALEYCNGPDSANYRAQKGEALLCRAYAHFMLVTLFAKAYDPATAASDPGIPYVTWVSKNVFAKYERGTVASVYQHIEDDLTTGLQLIQDKVYDNAPLFHFNIVAAHAFATRFYLFKRDYNKVILHAGAAMGNADPATLILDKVAFYNQTYTNMSYYYFSSGNKNNLLLQEVKSLYNNNYYNYRFGLGTEVNNYFFLARNVTGGDYAMTTYGSSPQYFNFPKMTTNVIGLLSMEEVLFNRAEAYARLQNNAAAIKDLNSWISKSIKDYDPNSHNLTEAKLTSYYGLDANRSVIEATLEFKQVTFMQEGLRWFDILRLNIPVTHTAFPDFSTTLVAGDKRRLLQLPAEVVNEGMALNPR</sequence>
<dbReference type="AlphaFoldDB" id="A0A1H3X902"/>
<dbReference type="InterPro" id="IPR033985">
    <property type="entry name" value="SusD-like_N"/>
</dbReference>
<organism evidence="2 3">
    <name type="scientific">Chitinophaga terrae</name>
    <name type="common">ex Kim and Jung 2007</name>
    <dbReference type="NCBI Taxonomy" id="408074"/>
    <lineage>
        <taxon>Bacteria</taxon>
        <taxon>Pseudomonadati</taxon>
        <taxon>Bacteroidota</taxon>
        <taxon>Chitinophagia</taxon>
        <taxon>Chitinophagales</taxon>
        <taxon>Chitinophagaceae</taxon>
        <taxon>Chitinophaga</taxon>
    </lineage>
</organism>
<reference evidence="3" key="1">
    <citation type="submission" date="2016-10" db="EMBL/GenBank/DDBJ databases">
        <authorList>
            <person name="Varghese N."/>
            <person name="Submissions S."/>
        </authorList>
    </citation>
    <scope>NUCLEOTIDE SEQUENCE [LARGE SCALE GENOMIC DNA]</scope>
    <source>
        <strain evidence="3">DSM 23920</strain>
    </source>
</reference>
<keyword evidence="3" id="KW-1185">Reference proteome</keyword>
<evidence type="ECO:0000313" key="2">
    <source>
        <dbReference type="EMBL" id="SDZ95743.1"/>
    </source>
</evidence>
<proteinExistence type="predicted"/>
<dbReference type="EMBL" id="FNRL01000001">
    <property type="protein sequence ID" value="SDZ95743.1"/>
    <property type="molecule type" value="Genomic_DNA"/>
</dbReference>
<name>A0A1H3X902_9BACT</name>
<feature type="domain" description="SusD-like N-terminal" evidence="1">
    <location>
        <begin position="22"/>
        <end position="229"/>
    </location>
</feature>
<dbReference type="PROSITE" id="PS51257">
    <property type="entry name" value="PROKAR_LIPOPROTEIN"/>
    <property type="match status" value="1"/>
</dbReference>
<dbReference type="Pfam" id="PF14322">
    <property type="entry name" value="SusD-like_3"/>
    <property type="match status" value="1"/>
</dbReference>
<dbReference type="RefSeq" id="WP_168927810.1">
    <property type="nucleotide sequence ID" value="NZ_BKAT01000012.1"/>
</dbReference>
<evidence type="ECO:0000313" key="3">
    <source>
        <dbReference type="Proteomes" id="UP000199656"/>
    </source>
</evidence>
<accession>A0A1H3X902</accession>
<dbReference type="InterPro" id="IPR011990">
    <property type="entry name" value="TPR-like_helical_dom_sf"/>
</dbReference>
<evidence type="ECO:0000259" key="1">
    <source>
        <dbReference type="Pfam" id="PF14322"/>
    </source>
</evidence>
<dbReference type="STRING" id="408074.SAMN05660909_00326"/>